<proteinExistence type="predicted"/>
<dbReference type="AlphaFoldDB" id="A0A821RL57"/>
<dbReference type="PANTHER" id="PTHR46481">
    <property type="entry name" value="ZINC FINGER BED DOMAIN-CONTAINING PROTEIN 4"/>
    <property type="match status" value="1"/>
</dbReference>
<dbReference type="GO" id="GO:0003677">
    <property type="term" value="F:DNA binding"/>
    <property type="evidence" value="ECO:0007669"/>
    <property type="project" value="UniProtKB-KW"/>
</dbReference>
<evidence type="ECO:0000256" key="2">
    <source>
        <dbReference type="ARBA" id="ARBA00022723"/>
    </source>
</evidence>
<dbReference type="SUPFAM" id="SSF53098">
    <property type="entry name" value="Ribonuclease H-like"/>
    <property type="match status" value="1"/>
</dbReference>
<keyword evidence="4" id="KW-0862">Zinc</keyword>
<evidence type="ECO:0000256" key="4">
    <source>
        <dbReference type="ARBA" id="ARBA00022833"/>
    </source>
</evidence>
<dbReference type="Pfam" id="PF02892">
    <property type="entry name" value="zf-BED"/>
    <property type="match status" value="1"/>
</dbReference>
<feature type="domain" description="HAT C-terminal dimerisation" evidence="10">
    <location>
        <begin position="632"/>
        <end position="685"/>
    </location>
</feature>
<dbReference type="InterPro" id="IPR003656">
    <property type="entry name" value="Znf_BED"/>
</dbReference>
<keyword evidence="6" id="KW-0238">DNA-binding</keyword>
<reference evidence="11" key="1">
    <citation type="submission" date="2021-02" db="EMBL/GenBank/DDBJ databases">
        <authorList>
            <person name="Nowell W R."/>
        </authorList>
    </citation>
    <scope>NUCLEOTIDE SEQUENCE</scope>
</reference>
<evidence type="ECO:0000256" key="7">
    <source>
        <dbReference type="ARBA" id="ARBA00023163"/>
    </source>
</evidence>
<dbReference type="Proteomes" id="UP000663838">
    <property type="component" value="Unassembled WGS sequence"/>
</dbReference>
<keyword evidence="2" id="KW-0479">Metal-binding</keyword>
<evidence type="ECO:0000256" key="3">
    <source>
        <dbReference type="ARBA" id="ARBA00022771"/>
    </source>
</evidence>
<evidence type="ECO:0000259" key="10">
    <source>
        <dbReference type="Pfam" id="PF05699"/>
    </source>
</evidence>
<evidence type="ECO:0000313" key="12">
    <source>
        <dbReference type="Proteomes" id="UP000663838"/>
    </source>
</evidence>
<dbReference type="GO" id="GO:0008270">
    <property type="term" value="F:zinc ion binding"/>
    <property type="evidence" value="ECO:0007669"/>
    <property type="project" value="UniProtKB-KW"/>
</dbReference>
<dbReference type="Pfam" id="PF05699">
    <property type="entry name" value="Dimer_Tnp_hAT"/>
    <property type="match status" value="1"/>
</dbReference>
<keyword evidence="3" id="KW-0863">Zinc-finger</keyword>
<organism evidence="11 12">
    <name type="scientific">Rotaria socialis</name>
    <dbReference type="NCBI Taxonomy" id="392032"/>
    <lineage>
        <taxon>Eukaryota</taxon>
        <taxon>Metazoa</taxon>
        <taxon>Spiralia</taxon>
        <taxon>Gnathifera</taxon>
        <taxon>Rotifera</taxon>
        <taxon>Eurotatoria</taxon>
        <taxon>Bdelloidea</taxon>
        <taxon>Philodinida</taxon>
        <taxon>Philodinidae</taxon>
        <taxon>Rotaria</taxon>
    </lineage>
</organism>
<keyword evidence="8" id="KW-0539">Nucleus</keyword>
<evidence type="ECO:0000259" key="9">
    <source>
        <dbReference type="Pfam" id="PF02892"/>
    </source>
</evidence>
<comment type="caution">
    <text evidence="11">The sequence shown here is derived from an EMBL/GenBank/DDBJ whole genome shotgun (WGS) entry which is preliminary data.</text>
</comment>
<keyword evidence="5" id="KW-0805">Transcription regulation</keyword>
<dbReference type="InterPro" id="IPR008906">
    <property type="entry name" value="HATC_C_dom"/>
</dbReference>
<comment type="subcellular location">
    <subcellularLocation>
        <location evidence="1">Nucleus</location>
    </subcellularLocation>
</comment>
<sequence length="689" mass="79389">MISTDPDSALKADKNSEKNLYNSGCEMATVRDIEMISTDPDSALKADILSGVCKLCGNHYSDKSGSTGNFHKHLKRKHFIQYQSVKYPDIVLTEEKLIENEEELKDHVIKINRCILTELIVKCNLPPTIVERIGFRNFLKTVSPKWKPTSARYFTRTLLPKLLQDSQEKIKQTLDTVNNLSITVDVWTDRRGRSFIGVTGHFIDENYLPRAILLDFLRLRRSHTGENIRHVTEEILKKWRIEQKVFRIITDNAASMVKAYKFGLDGSDVAVNRLQYNKLQQDDDILAEYMDNTNFDCSADLQMVEWSDDEKVLDELAQNNSRRLSCFAHSLQLAVRDGLREAAYLSKSLWKCIQIAKKSDKSSKITNLLEDVGMTIKKSNMTRWSSEYLLMKSIINLDRKTIEEITDIIDDDELKFSNHDFHVLREAVDILGPYAEITVRVQTEKIATISLVVPSIVHLIDHLKNIRTCISLLTKTCERLEQSINERFAGIVKRFDQKDICSNDPFSDPIYFICAVLDPEFKFYWLRQLRLKVQVESEIKQSIIQMVLNECEKDRKHLGFSIDAKECSSSVTINHASEFTSRRLFHYEDDDEGSSNDTKLTLQSALNPIHEISVYLNDPIRVGFSTYWRHSNLSHLKYSVKRLFSVQASSAPIERVFSKSGFIMSPRRTAMSEEIFKSLVYLNANQSMI</sequence>
<keyword evidence="7" id="KW-0804">Transcription</keyword>
<accession>A0A821RL57</accession>
<evidence type="ECO:0000256" key="8">
    <source>
        <dbReference type="ARBA" id="ARBA00023242"/>
    </source>
</evidence>
<dbReference type="PANTHER" id="PTHR46481:SF10">
    <property type="entry name" value="ZINC FINGER BED DOMAIN-CONTAINING PROTEIN 39"/>
    <property type="match status" value="1"/>
</dbReference>
<feature type="domain" description="BED-type" evidence="9">
    <location>
        <begin position="52"/>
        <end position="78"/>
    </location>
</feature>
<name>A0A821RL57_9BILA</name>
<dbReference type="GO" id="GO:0005634">
    <property type="term" value="C:nucleus"/>
    <property type="evidence" value="ECO:0007669"/>
    <property type="project" value="UniProtKB-SubCell"/>
</dbReference>
<evidence type="ECO:0000256" key="1">
    <source>
        <dbReference type="ARBA" id="ARBA00004123"/>
    </source>
</evidence>
<gene>
    <name evidence="11" type="ORF">TOA249_LOCUS26423</name>
</gene>
<protein>
    <submittedName>
        <fullName evidence="11">Uncharacterized protein</fullName>
    </submittedName>
</protein>
<dbReference type="InterPro" id="IPR012337">
    <property type="entry name" value="RNaseH-like_sf"/>
</dbReference>
<evidence type="ECO:0000313" key="11">
    <source>
        <dbReference type="EMBL" id="CAF4845240.1"/>
    </source>
</evidence>
<evidence type="ECO:0000256" key="5">
    <source>
        <dbReference type="ARBA" id="ARBA00023015"/>
    </source>
</evidence>
<dbReference type="EMBL" id="CAJOBS010003089">
    <property type="protein sequence ID" value="CAF4845240.1"/>
    <property type="molecule type" value="Genomic_DNA"/>
</dbReference>
<dbReference type="InterPro" id="IPR052035">
    <property type="entry name" value="ZnF_BED_domain_contain"/>
</dbReference>
<dbReference type="GO" id="GO:0046983">
    <property type="term" value="F:protein dimerization activity"/>
    <property type="evidence" value="ECO:0007669"/>
    <property type="project" value="InterPro"/>
</dbReference>
<evidence type="ECO:0000256" key="6">
    <source>
        <dbReference type="ARBA" id="ARBA00023125"/>
    </source>
</evidence>